<dbReference type="EMBL" id="QKYN01000259">
    <property type="protein sequence ID" value="RAG80318.1"/>
    <property type="molecule type" value="Genomic_DNA"/>
</dbReference>
<name>A0A2X0IZB3_9ACTN</name>
<accession>A0A2X0IZB3</accession>
<gene>
    <name evidence="1" type="ORF">DN069_38790</name>
</gene>
<keyword evidence="2" id="KW-1185">Reference proteome</keyword>
<evidence type="ECO:0000313" key="2">
    <source>
        <dbReference type="Proteomes" id="UP000248889"/>
    </source>
</evidence>
<reference evidence="1 2" key="1">
    <citation type="submission" date="2018-06" db="EMBL/GenBank/DDBJ databases">
        <title>Streptacidiphilus pinicola sp. nov., isolated from pine grove soil.</title>
        <authorList>
            <person name="Roh S.G."/>
            <person name="Park S."/>
            <person name="Kim M.-K."/>
            <person name="Yun B.-R."/>
            <person name="Park J."/>
            <person name="Kim M.J."/>
            <person name="Kim Y.S."/>
            <person name="Kim S.B."/>
        </authorList>
    </citation>
    <scope>NUCLEOTIDE SEQUENCE [LARGE SCALE GENOMIC DNA]</scope>
    <source>
        <strain evidence="1 2">MMS16-CNU450</strain>
    </source>
</reference>
<evidence type="ECO:0000313" key="1">
    <source>
        <dbReference type="EMBL" id="RAG80318.1"/>
    </source>
</evidence>
<sequence length="92" mass="9753">MVQQYYQDITDHDYAAAWALGGRNIAGESYDQYVAGFATTASISLGTVSEFGGSQVHAVLYATQTDGTFKVYEGTYTVSGGVLVGASIVQVR</sequence>
<organism evidence="1 2">
    <name type="scientific">Streptacidiphilus pinicola</name>
    <dbReference type="NCBI Taxonomy" id="2219663"/>
    <lineage>
        <taxon>Bacteria</taxon>
        <taxon>Bacillati</taxon>
        <taxon>Actinomycetota</taxon>
        <taxon>Actinomycetes</taxon>
        <taxon>Kitasatosporales</taxon>
        <taxon>Streptomycetaceae</taxon>
        <taxon>Streptacidiphilus</taxon>
    </lineage>
</organism>
<dbReference type="Proteomes" id="UP000248889">
    <property type="component" value="Unassembled WGS sequence"/>
</dbReference>
<comment type="caution">
    <text evidence="1">The sequence shown here is derived from an EMBL/GenBank/DDBJ whole genome shotgun (WGS) entry which is preliminary data.</text>
</comment>
<protein>
    <recommendedName>
        <fullName evidence="3">SnoaL-like domain-containing protein</fullName>
    </recommendedName>
</protein>
<proteinExistence type="predicted"/>
<evidence type="ECO:0008006" key="3">
    <source>
        <dbReference type="Google" id="ProtNLM"/>
    </source>
</evidence>
<dbReference type="AlphaFoldDB" id="A0A2X0IZB3"/>